<accession>A0ABV8HPM2</accession>
<dbReference type="InterPro" id="IPR036513">
    <property type="entry name" value="STAS_dom_sf"/>
</dbReference>
<dbReference type="EMBL" id="JBHSBB010000014">
    <property type="protein sequence ID" value="MFC4033964.1"/>
    <property type="molecule type" value="Genomic_DNA"/>
</dbReference>
<dbReference type="Gene3D" id="3.30.750.24">
    <property type="entry name" value="STAS domain"/>
    <property type="match status" value="1"/>
</dbReference>
<dbReference type="Proteomes" id="UP001595765">
    <property type="component" value="Unassembled WGS sequence"/>
</dbReference>
<protein>
    <recommendedName>
        <fullName evidence="3">STAS domain-containing protein</fullName>
    </recommendedName>
</protein>
<reference evidence="2" key="1">
    <citation type="journal article" date="2019" name="Int. J. Syst. Evol. Microbiol.">
        <title>The Global Catalogue of Microorganisms (GCM) 10K type strain sequencing project: providing services to taxonomists for standard genome sequencing and annotation.</title>
        <authorList>
            <consortium name="The Broad Institute Genomics Platform"/>
            <consortium name="The Broad Institute Genome Sequencing Center for Infectious Disease"/>
            <person name="Wu L."/>
            <person name="Ma J."/>
        </authorList>
    </citation>
    <scope>NUCLEOTIDE SEQUENCE [LARGE SCALE GENOMIC DNA]</scope>
    <source>
        <strain evidence="2">CGMCC 4.7237</strain>
    </source>
</reference>
<name>A0ABV8HPM2_9ACTN</name>
<sequence>MEILAYREDRSVAVEIPGIIDYHQRQTVLDSLLGHLRGCEEPELIVHLYECPVTATALDILCELHRTAAEHAIMLRVVVPPPAVKVFSVTGLEHLLYVRPTEQAGRV</sequence>
<evidence type="ECO:0008006" key="3">
    <source>
        <dbReference type="Google" id="ProtNLM"/>
    </source>
</evidence>
<organism evidence="1 2">
    <name type="scientific">Streptomyces polygonati</name>
    <dbReference type="NCBI Taxonomy" id="1617087"/>
    <lineage>
        <taxon>Bacteria</taxon>
        <taxon>Bacillati</taxon>
        <taxon>Actinomycetota</taxon>
        <taxon>Actinomycetes</taxon>
        <taxon>Kitasatosporales</taxon>
        <taxon>Streptomycetaceae</taxon>
        <taxon>Streptomyces</taxon>
    </lineage>
</organism>
<evidence type="ECO:0000313" key="1">
    <source>
        <dbReference type="EMBL" id="MFC4033964.1"/>
    </source>
</evidence>
<comment type="caution">
    <text evidence="1">The sequence shown here is derived from an EMBL/GenBank/DDBJ whole genome shotgun (WGS) entry which is preliminary data.</text>
</comment>
<evidence type="ECO:0000313" key="2">
    <source>
        <dbReference type="Proteomes" id="UP001595765"/>
    </source>
</evidence>
<proteinExistence type="predicted"/>
<gene>
    <name evidence="1" type="ORF">ACFO3J_21125</name>
</gene>
<dbReference type="RefSeq" id="WP_386431319.1">
    <property type="nucleotide sequence ID" value="NZ_JBHSBB010000014.1"/>
</dbReference>
<dbReference type="SUPFAM" id="SSF52091">
    <property type="entry name" value="SpoIIaa-like"/>
    <property type="match status" value="1"/>
</dbReference>
<keyword evidence="2" id="KW-1185">Reference proteome</keyword>